<evidence type="ECO:0000256" key="7">
    <source>
        <dbReference type="SAM" id="SignalP"/>
    </source>
</evidence>
<dbReference type="InterPro" id="IPR007484">
    <property type="entry name" value="Peptidase_M28"/>
</dbReference>
<dbReference type="Gene3D" id="3.40.630.10">
    <property type="entry name" value="Zn peptidases"/>
    <property type="match status" value="1"/>
</dbReference>
<dbReference type="SUPFAM" id="SSF53187">
    <property type="entry name" value="Zn-dependent exopeptidases"/>
    <property type="match status" value="1"/>
</dbReference>
<keyword evidence="1" id="KW-0031">Aminopeptidase</keyword>
<keyword evidence="2" id="KW-0645">Protease</keyword>
<dbReference type="Pfam" id="PF04389">
    <property type="entry name" value="Peptidase_M28"/>
    <property type="match status" value="1"/>
</dbReference>
<evidence type="ECO:0000256" key="2">
    <source>
        <dbReference type="ARBA" id="ARBA00022670"/>
    </source>
</evidence>
<evidence type="ECO:0000256" key="6">
    <source>
        <dbReference type="ARBA" id="ARBA00022833"/>
    </source>
</evidence>
<keyword evidence="10" id="KW-1185">Reference proteome</keyword>
<evidence type="ECO:0000256" key="1">
    <source>
        <dbReference type="ARBA" id="ARBA00022438"/>
    </source>
</evidence>
<dbReference type="GO" id="GO:0046872">
    <property type="term" value="F:metal ion binding"/>
    <property type="evidence" value="ECO:0007669"/>
    <property type="project" value="UniProtKB-KW"/>
</dbReference>
<dbReference type="EMBL" id="QZEW01000090">
    <property type="protein sequence ID" value="RJL07218.1"/>
    <property type="molecule type" value="Genomic_DNA"/>
</dbReference>
<organism evidence="9 10">
    <name type="scientific">Paracoccus siganidrum</name>
    <dbReference type="NCBI Taxonomy" id="1276757"/>
    <lineage>
        <taxon>Bacteria</taxon>
        <taxon>Pseudomonadati</taxon>
        <taxon>Pseudomonadota</taxon>
        <taxon>Alphaproteobacteria</taxon>
        <taxon>Rhodobacterales</taxon>
        <taxon>Paracoccaceae</taxon>
        <taxon>Paracoccus</taxon>
    </lineage>
</organism>
<keyword evidence="3" id="KW-0479">Metal-binding</keyword>
<sequence length="438" mass="46141">MTFTPRIAAVLAAGAAVVAAPLHAQSFGDYAHDSLVGLALDFPGRHTGSPVFQQASDFMAGRLDFGGNAVVRQDFDTSRGPSHNLLVTMPGASDDFIVVGAHFDTAGSFPDLQGVDDNGSGAAVLTELAGHMAGLETETGLVFAGFGAEEIGLVGSRHYAENLTEAERENLAGMINIDSLITGDFMYAHAGSNYLDNPQLKSFWTRIHGIAEELGIDLRSNPGLNPDYPIDTGCCSDGASFEGFDIPVLWLESTNWEIGDLDGYQQTENPAIPGGATWHDPETDNWDFLEAALGEERIPQRLQDYSLLLTRLLVELTGADLIASAREAGATGYRMSDLLTRHTGDLRDLALRGAAGRLDAPAEIGRLAPVLTVEGALRPEGSDHLGQDDGASARILLGGAWQMSETLSLGGTLAYGRSKDDLTGGGDLTAKGAAVGLD</sequence>
<accession>A0A419A2G7</accession>
<feature type="domain" description="Peptidase M28" evidence="8">
    <location>
        <begin position="84"/>
        <end position="288"/>
    </location>
</feature>
<feature type="non-terminal residue" evidence="9">
    <location>
        <position position="438"/>
    </location>
</feature>
<keyword evidence="6" id="KW-0862">Zinc</keyword>
<feature type="signal peptide" evidence="7">
    <location>
        <begin position="1"/>
        <end position="24"/>
    </location>
</feature>
<dbReference type="GO" id="GO:0006508">
    <property type="term" value="P:proteolysis"/>
    <property type="evidence" value="ECO:0007669"/>
    <property type="project" value="UniProtKB-KW"/>
</dbReference>
<evidence type="ECO:0000256" key="5">
    <source>
        <dbReference type="ARBA" id="ARBA00022801"/>
    </source>
</evidence>
<feature type="chain" id="PRO_5019017590" evidence="7">
    <location>
        <begin position="25"/>
        <end position="438"/>
    </location>
</feature>
<keyword evidence="5" id="KW-0378">Hydrolase</keyword>
<dbReference type="OrthoDB" id="1521787at2"/>
<keyword evidence="4 7" id="KW-0732">Signal</keyword>
<proteinExistence type="predicted"/>
<protein>
    <submittedName>
        <fullName evidence="9">M28 family peptidase</fullName>
    </submittedName>
</protein>
<dbReference type="InterPro" id="IPR045175">
    <property type="entry name" value="M28_fam"/>
</dbReference>
<reference evidence="10" key="1">
    <citation type="submission" date="2018-09" db="EMBL/GenBank/DDBJ databases">
        <title>Paracoccus onubensis nov. sp. a moderate halophilic bacterium isolated from Gruta de las Maravillas (Aracena, Spain).</title>
        <authorList>
            <person name="Jurado V."/>
            <person name="Gutierrez-Patricio S."/>
            <person name="Gonzalez-Pimentel J.L."/>
            <person name="Miller A.Z."/>
            <person name="Laiz L."/>
            <person name="Saiz-Jimenez C."/>
        </authorList>
    </citation>
    <scope>NUCLEOTIDE SEQUENCE [LARGE SCALE GENOMIC DNA]</scope>
    <source>
        <strain evidence="10">DSM 26381</strain>
    </source>
</reference>
<dbReference type="GO" id="GO:0008235">
    <property type="term" value="F:metalloexopeptidase activity"/>
    <property type="evidence" value="ECO:0007669"/>
    <property type="project" value="InterPro"/>
</dbReference>
<name>A0A419A2G7_9RHOB</name>
<evidence type="ECO:0000256" key="3">
    <source>
        <dbReference type="ARBA" id="ARBA00022723"/>
    </source>
</evidence>
<comment type="caution">
    <text evidence="9">The sequence shown here is derived from an EMBL/GenBank/DDBJ whole genome shotgun (WGS) entry which is preliminary data.</text>
</comment>
<dbReference type="AlphaFoldDB" id="A0A419A2G7"/>
<dbReference type="RefSeq" id="WP_119900123.1">
    <property type="nucleotide sequence ID" value="NZ_QZEW01000090.1"/>
</dbReference>
<evidence type="ECO:0000256" key="4">
    <source>
        <dbReference type="ARBA" id="ARBA00022729"/>
    </source>
</evidence>
<evidence type="ECO:0000259" key="8">
    <source>
        <dbReference type="Pfam" id="PF04389"/>
    </source>
</evidence>
<dbReference type="PANTHER" id="PTHR12147">
    <property type="entry name" value="METALLOPEPTIDASE M28 FAMILY MEMBER"/>
    <property type="match status" value="1"/>
</dbReference>
<evidence type="ECO:0000313" key="10">
    <source>
        <dbReference type="Proteomes" id="UP000283587"/>
    </source>
</evidence>
<dbReference type="GO" id="GO:0004177">
    <property type="term" value="F:aminopeptidase activity"/>
    <property type="evidence" value="ECO:0007669"/>
    <property type="project" value="UniProtKB-KW"/>
</dbReference>
<evidence type="ECO:0000313" key="9">
    <source>
        <dbReference type="EMBL" id="RJL07218.1"/>
    </source>
</evidence>
<dbReference type="Proteomes" id="UP000283587">
    <property type="component" value="Unassembled WGS sequence"/>
</dbReference>
<dbReference type="PANTHER" id="PTHR12147:SF56">
    <property type="entry name" value="AMINOPEPTIDASE YDR415C-RELATED"/>
    <property type="match status" value="1"/>
</dbReference>
<gene>
    <name evidence="9" type="ORF">D3P05_17705</name>
</gene>